<feature type="compositionally biased region" description="Polar residues" evidence="1">
    <location>
        <begin position="545"/>
        <end position="556"/>
    </location>
</feature>
<feature type="region of interest" description="Disordered" evidence="1">
    <location>
        <begin position="411"/>
        <end position="431"/>
    </location>
</feature>
<organism evidence="3 4">
    <name type="scientific">Coleophoma crateriformis</name>
    <dbReference type="NCBI Taxonomy" id="565419"/>
    <lineage>
        <taxon>Eukaryota</taxon>
        <taxon>Fungi</taxon>
        <taxon>Dikarya</taxon>
        <taxon>Ascomycota</taxon>
        <taxon>Pezizomycotina</taxon>
        <taxon>Leotiomycetes</taxon>
        <taxon>Helotiales</taxon>
        <taxon>Dermateaceae</taxon>
        <taxon>Coleophoma</taxon>
    </lineage>
</organism>
<feature type="region of interest" description="Disordered" evidence="1">
    <location>
        <begin position="40"/>
        <end position="87"/>
    </location>
</feature>
<feature type="compositionally biased region" description="Basic and acidic residues" evidence="1">
    <location>
        <begin position="411"/>
        <end position="430"/>
    </location>
</feature>
<proteinExistence type="predicted"/>
<protein>
    <recommendedName>
        <fullName evidence="2">Spindle pole body-associated protein cut12 domain-containing protein</fullName>
    </recommendedName>
</protein>
<evidence type="ECO:0000256" key="1">
    <source>
        <dbReference type="SAM" id="MobiDB-lite"/>
    </source>
</evidence>
<gene>
    <name evidence="3" type="ORF">BP5796_08435</name>
</gene>
<feature type="region of interest" description="Disordered" evidence="1">
    <location>
        <begin position="497"/>
        <end position="595"/>
    </location>
</feature>
<feature type="compositionally biased region" description="Basic and acidic residues" evidence="1">
    <location>
        <begin position="735"/>
        <end position="761"/>
    </location>
</feature>
<name>A0A3D8R801_9HELO</name>
<feature type="compositionally biased region" description="Polar residues" evidence="1">
    <location>
        <begin position="513"/>
        <end position="534"/>
    </location>
</feature>
<feature type="compositionally biased region" description="Basic and acidic residues" evidence="1">
    <location>
        <begin position="191"/>
        <end position="210"/>
    </location>
</feature>
<dbReference type="AlphaFoldDB" id="A0A3D8R801"/>
<feature type="region of interest" description="Disordered" evidence="1">
    <location>
        <begin position="101"/>
        <end position="226"/>
    </location>
</feature>
<reference evidence="3 4" key="1">
    <citation type="journal article" date="2018" name="IMA Fungus">
        <title>IMA Genome-F 9: Draft genome sequence of Annulohypoxylon stygium, Aspergillus mulundensis, Berkeleyomyces basicola (syn. Thielaviopsis basicola), Ceratocystis smalleyi, two Cercospora beticola strains, Coleophoma cylindrospora, Fusarium fracticaudum, Phialophora cf. hyalina, and Morchella septimelata.</title>
        <authorList>
            <person name="Wingfield B.D."/>
            <person name="Bills G.F."/>
            <person name="Dong Y."/>
            <person name="Huang W."/>
            <person name="Nel W.J."/>
            <person name="Swalarsk-Parry B.S."/>
            <person name="Vaghefi N."/>
            <person name="Wilken P.M."/>
            <person name="An Z."/>
            <person name="de Beer Z.W."/>
            <person name="De Vos L."/>
            <person name="Chen L."/>
            <person name="Duong T.A."/>
            <person name="Gao Y."/>
            <person name="Hammerbacher A."/>
            <person name="Kikkert J.R."/>
            <person name="Li Y."/>
            <person name="Li H."/>
            <person name="Li K."/>
            <person name="Li Q."/>
            <person name="Liu X."/>
            <person name="Ma X."/>
            <person name="Naidoo K."/>
            <person name="Pethybridge S.J."/>
            <person name="Sun J."/>
            <person name="Steenkamp E.T."/>
            <person name="van der Nest M.A."/>
            <person name="van Wyk S."/>
            <person name="Wingfield M.J."/>
            <person name="Xiong C."/>
            <person name="Yue Q."/>
            <person name="Zhang X."/>
        </authorList>
    </citation>
    <scope>NUCLEOTIDE SEQUENCE [LARGE SCALE GENOMIC DNA]</scope>
    <source>
        <strain evidence="3 4">BP5796</strain>
    </source>
</reference>
<dbReference type="Pfam" id="PF11500">
    <property type="entry name" value="Cut12"/>
    <property type="match status" value="1"/>
</dbReference>
<feature type="compositionally biased region" description="Basic and acidic residues" evidence="1">
    <location>
        <begin position="576"/>
        <end position="587"/>
    </location>
</feature>
<feature type="compositionally biased region" description="Basic and acidic residues" evidence="1">
    <location>
        <begin position="144"/>
        <end position="155"/>
    </location>
</feature>
<dbReference type="InterPro" id="IPR021589">
    <property type="entry name" value="Cut12"/>
</dbReference>
<dbReference type="OrthoDB" id="5383703at2759"/>
<dbReference type="Proteomes" id="UP000256328">
    <property type="component" value="Unassembled WGS sequence"/>
</dbReference>
<accession>A0A3D8R801</accession>
<feature type="region of interest" description="Disordered" evidence="1">
    <location>
        <begin position="611"/>
        <end position="761"/>
    </location>
</feature>
<evidence type="ECO:0000313" key="4">
    <source>
        <dbReference type="Proteomes" id="UP000256328"/>
    </source>
</evidence>
<keyword evidence="4" id="KW-1185">Reference proteome</keyword>
<evidence type="ECO:0000313" key="3">
    <source>
        <dbReference type="EMBL" id="RDW70038.1"/>
    </source>
</evidence>
<feature type="compositionally biased region" description="Polar residues" evidence="1">
    <location>
        <begin position="656"/>
        <end position="685"/>
    </location>
</feature>
<feature type="domain" description="Spindle pole body-associated protein cut12" evidence="2">
    <location>
        <begin position="162"/>
        <end position="303"/>
    </location>
</feature>
<evidence type="ECO:0000259" key="2">
    <source>
        <dbReference type="Pfam" id="PF11500"/>
    </source>
</evidence>
<dbReference type="EMBL" id="PDLN01000012">
    <property type="protein sequence ID" value="RDW70038.1"/>
    <property type="molecule type" value="Genomic_DNA"/>
</dbReference>
<comment type="caution">
    <text evidence="3">The sequence shown here is derived from an EMBL/GenBank/DDBJ whole genome shotgun (WGS) entry which is preliminary data.</text>
</comment>
<sequence>MLNWWLGKSSEDLRRVDVDQEPPETPAPVFAARALKSAFFGTPAPPNDDTFLELDRQREGLEPSDMEPGGRNNSPAKPAGILMTPGTAAARRKTVSFHNEVFDYGGKDKGGQSGVPDDCPGKFPSPWTAKSEDRSARKTPLTRTLEKVREGRSDRMTQAQGKSSLRHELHESEINGDAAGSPSSKQQSLALEREESRSGKISRERIPRDDLDGDITLDLNEPHSQSGRYWKSEYDQYHEEAKSEMTKLLKYKHLAKSYAKKKDAEAIDLGERLKEEQRKVAIMEEKISDLSAQVVASQSGSDNNSTSLTNELERQKTLVAQYKALVEDLKVEYKAQGGKVDADAERRLTMPDRISSEMQKELKRVRGEMTKFRDEARTLRLDLSAAERKYLRLSDENAKLAGELQRTKVELENSEKRRQELEGQHPEREGSLQALQKDYDRLKDFAKTTRQNAMEITAHQKDQIRRLEKELSDAQDSVQAYKSLIIEKLDVLDNPEKASLMEPKGGNGIHRVGSQSRFSGSRQLESTLNNSGRNTAGDIAGPSKPATSTDNVSLRRSNSESRLPPRRPNSTAAVDVDSRPRDEDTPRKRVSGLPKITPYANRFSNLTMESPLMELPSPEPSLPTHPRRTVNGKANGESSRPISAHIPSSPPKFLSARSQSVDMTNYETQNDRSLLSRQRSTNSASGRVGHLSHQKSNSSLGGNERHSLLPTKSLATEGSRARNTLPPERAAAAKARLEQRMAEKRNQKSRDVDWDKENVRN</sequence>